<dbReference type="PANTHER" id="PTHR30203:SF30">
    <property type="entry name" value="OUTER MEMBRANE PROTEIN-RELATED"/>
    <property type="match status" value="1"/>
</dbReference>
<evidence type="ECO:0000256" key="1">
    <source>
        <dbReference type="ARBA" id="ARBA00007613"/>
    </source>
</evidence>
<organism evidence="3 4">
    <name type="scientific">Polluticaenibacter yanchengensis</name>
    <dbReference type="NCBI Taxonomy" id="3014562"/>
    <lineage>
        <taxon>Bacteria</taxon>
        <taxon>Pseudomonadati</taxon>
        <taxon>Bacteroidota</taxon>
        <taxon>Chitinophagia</taxon>
        <taxon>Chitinophagales</taxon>
        <taxon>Chitinophagaceae</taxon>
        <taxon>Polluticaenibacter</taxon>
    </lineage>
</organism>
<keyword evidence="2" id="KW-0812">Transmembrane</keyword>
<reference evidence="3 4" key="1">
    <citation type="submission" date="2022-12" db="EMBL/GenBank/DDBJ databases">
        <title>Chitinophagaceae gen. sp. nov., a new member of the family Chitinophagaceae, isolated from soil in a chemical factory.</title>
        <authorList>
            <person name="Ke Z."/>
        </authorList>
    </citation>
    <scope>NUCLEOTIDE SEQUENCE [LARGE SCALE GENOMIC DNA]</scope>
    <source>
        <strain evidence="3 4">LY-5</strain>
    </source>
</reference>
<proteinExistence type="inferred from homology"/>
<comment type="similarity">
    <text evidence="1 2">Belongs to the outer membrane factor (OMF) (TC 1.B.17) family.</text>
</comment>
<comment type="caution">
    <text evidence="3">The sequence shown here is derived from an EMBL/GenBank/DDBJ whole genome shotgun (WGS) entry which is preliminary data.</text>
</comment>
<dbReference type="RefSeq" id="WP_407030206.1">
    <property type="nucleotide sequence ID" value="NZ_JAQGEF010000003.1"/>
</dbReference>
<sequence>MDLFKKSIHIVSGVVLFSGLLFACKVQQPVLPAVALPTAFRNSDSLAANDTSKNIGTISYKDFFTDATLLGLLDKAMLHNNDLNVAVKQIQVAALGFEQSRWAFLPKVSATIGSTTITRPSDNSMNGMMAGQFLGQKYIGDYNSLFNISWEADIWGKMKGQKEAALSEFLKTQEAAKAVKTRIVVEVVQGYYNLLMLDKQMEISNRNLLFADSTLTFLKKQFELGLINSLAVQQQEVTIDQISKSIPSIESAITMQENALSVLIGEMPDKISRTALLNDITISEHLATGVPSQLLANRPDIKVTELDFRKAAAGVHVAKVSMYPALNITAQGGLNAFKSSDWFKLPGSLFGILAGSVTQPVFQGKQLKVQYQQSKIMLEQSEIQFKQAVLNAVSEVSDALVQIEKLKQQEVIAASQVQKSDDLVSKALTLYKLNEATYLDVIVAQANRLQYELDLASIKNQHLNAITMLYRSLGGGQN</sequence>
<dbReference type="PROSITE" id="PS51257">
    <property type="entry name" value="PROKAR_LIPOPROTEIN"/>
    <property type="match status" value="1"/>
</dbReference>
<keyword evidence="2" id="KW-1134">Transmembrane beta strand</keyword>
<dbReference type="Proteomes" id="UP001210231">
    <property type="component" value="Unassembled WGS sequence"/>
</dbReference>
<gene>
    <name evidence="3" type="ORF">O3P16_03590</name>
</gene>
<dbReference type="NCBIfam" id="TIGR01845">
    <property type="entry name" value="outer_NodT"/>
    <property type="match status" value="1"/>
</dbReference>
<protein>
    <submittedName>
        <fullName evidence="3">TolC family protein</fullName>
    </submittedName>
</protein>
<dbReference type="Pfam" id="PF02321">
    <property type="entry name" value="OEP"/>
    <property type="match status" value="2"/>
</dbReference>
<dbReference type="Gene3D" id="1.20.1600.10">
    <property type="entry name" value="Outer membrane efflux proteins (OEP)"/>
    <property type="match status" value="1"/>
</dbReference>
<evidence type="ECO:0000313" key="3">
    <source>
        <dbReference type="EMBL" id="MDA3613876.1"/>
    </source>
</evidence>
<dbReference type="InterPro" id="IPR003423">
    <property type="entry name" value="OMP_efflux"/>
</dbReference>
<evidence type="ECO:0000256" key="2">
    <source>
        <dbReference type="RuleBase" id="RU362097"/>
    </source>
</evidence>
<dbReference type="EMBL" id="JAQGEF010000003">
    <property type="protein sequence ID" value="MDA3613876.1"/>
    <property type="molecule type" value="Genomic_DNA"/>
</dbReference>
<accession>A0ABT4UGF2</accession>
<keyword evidence="2" id="KW-0564">Palmitate</keyword>
<dbReference type="Gene3D" id="2.20.200.10">
    <property type="entry name" value="Outer membrane efflux proteins (OEP)"/>
    <property type="match status" value="1"/>
</dbReference>
<evidence type="ECO:0000313" key="4">
    <source>
        <dbReference type="Proteomes" id="UP001210231"/>
    </source>
</evidence>
<dbReference type="InterPro" id="IPR010131">
    <property type="entry name" value="MdtP/NodT-like"/>
</dbReference>
<dbReference type="PANTHER" id="PTHR30203">
    <property type="entry name" value="OUTER MEMBRANE CATION EFFLUX PROTEIN"/>
    <property type="match status" value="1"/>
</dbReference>
<comment type="subcellular location">
    <subcellularLocation>
        <location evidence="2">Cell membrane</location>
        <topology evidence="2">Lipid-anchor</topology>
    </subcellularLocation>
</comment>
<keyword evidence="2" id="KW-0449">Lipoprotein</keyword>
<keyword evidence="4" id="KW-1185">Reference proteome</keyword>
<keyword evidence="2" id="KW-0472">Membrane</keyword>
<name>A0ABT4UGF2_9BACT</name>
<dbReference type="SUPFAM" id="SSF56954">
    <property type="entry name" value="Outer membrane efflux proteins (OEP)"/>
    <property type="match status" value="1"/>
</dbReference>